<dbReference type="PANTHER" id="PTHR43539:SF68">
    <property type="entry name" value="FLAVIN-BINDING MONOOXYGENASE-LIKE PROTEIN (AFU_ORTHOLOGUE AFUA_4G09220)"/>
    <property type="match status" value="1"/>
</dbReference>
<dbReference type="AlphaFoldDB" id="A0A8K0TR18"/>
<comment type="caution">
    <text evidence="2">The sequence shown here is derived from an EMBL/GenBank/DDBJ whole genome shotgun (WGS) entry which is preliminary data.</text>
</comment>
<dbReference type="PRINTS" id="PR00411">
    <property type="entry name" value="PNDRDTASEI"/>
</dbReference>
<organism evidence="2 3">
    <name type="scientific">Plectosphaerella cucumerina</name>
    <dbReference type="NCBI Taxonomy" id="40658"/>
    <lineage>
        <taxon>Eukaryota</taxon>
        <taxon>Fungi</taxon>
        <taxon>Dikarya</taxon>
        <taxon>Ascomycota</taxon>
        <taxon>Pezizomycotina</taxon>
        <taxon>Sordariomycetes</taxon>
        <taxon>Hypocreomycetidae</taxon>
        <taxon>Glomerellales</taxon>
        <taxon>Plectosphaerellaceae</taxon>
        <taxon>Plectosphaerella</taxon>
    </lineage>
</organism>
<accession>A0A8K0TR18</accession>
<proteinExistence type="predicted"/>
<dbReference type="InterPro" id="IPR050982">
    <property type="entry name" value="Auxin_biosynth/cation_transpt"/>
</dbReference>
<keyword evidence="3" id="KW-1185">Reference proteome</keyword>
<dbReference type="InterPro" id="IPR036188">
    <property type="entry name" value="FAD/NAD-bd_sf"/>
</dbReference>
<dbReference type="PANTHER" id="PTHR43539">
    <property type="entry name" value="FLAVIN-BINDING MONOOXYGENASE-LIKE PROTEIN (AFU_ORTHOLOGUE AFUA_4G09220)"/>
    <property type="match status" value="1"/>
</dbReference>
<dbReference type="Gene3D" id="3.50.50.60">
    <property type="entry name" value="FAD/NAD(P)-binding domain"/>
    <property type="match status" value="1"/>
</dbReference>
<evidence type="ECO:0000313" key="3">
    <source>
        <dbReference type="Proteomes" id="UP000813385"/>
    </source>
</evidence>
<dbReference type="SUPFAM" id="SSF51905">
    <property type="entry name" value="FAD/NAD(P)-binding domain"/>
    <property type="match status" value="1"/>
</dbReference>
<dbReference type="GO" id="GO:0004497">
    <property type="term" value="F:monooxygenase activity"/>
    <property type="evidence" value="ECO:0007669"/>
    <property type="project" value="UniProtKB-KW"/>
</dbReference>
<sequence length="308" mass="33870">MMLVPEDDLGKIRWKIWSLATMLVEFEGLPEDFGRLTLPSPAIPNSDKLETGVLIVGAGNAGLIQAARFKAFGIDHMLVEKNARAGDNWANRYDYLRFHIGKNYCQVPYLPYPKATSYILTRNDLRDHMRRFADEFDLDKRVMYSSTIQSTAYDKATRSWSVGVVTDGRVKSVRCKAMVLSTGVGYSVPRMPEIAGKRTFQGPETHSHRFRSGAELKAQGALSVIIVGSGCSAFDILEDCHSAGLKVTMVQRSPTLVIPMAFYEDPSGLGVFDHVSTATADAMFMTGALQVGGELSRQGHAAQARAEP</sequence>
<name>A0A8K0TR18_9PEZI</name>
<dbReference type="OrthoDB" id="74360at2759"/>
<reference evidence="2" key="1">
    <citation type="journal article" date="2021" name="Nat. Commun.">
        <title>Genetic determinants of endophytism in the Arabidopsis root mycobiome.</title>
        <authorList>
            <person name="Mesny F."/>
            <person name="Miyauchi S."/>
            <person name="Thiergart T."/>
            <person name="Pickel B."/>
            <person name="Atanasova L."/>
            <person name="Karlsson M."/>
            <person name="Huettel B."/>
            <person name="Barry K.W."/>
            <person name="Haridas S."/>
            <person name="Chen C."/>
            <person name="Bauer D."/>
            <person name="Andreopoulos W."/>
            <person name="Pangilinan J."/>
            <person name="LaButti K."/>
            <person name="Riley R."/>
            <person name="Lipzen A."/>
            <person name="Clum A."/>
            <person name="Drula E."/>
            <person name="Henrissat B."/>
            <person name="Kohler A."/>
            <person name="Grigoriev I.V."/>
            <person name="Martin F.M."/>
            <person name="Hacquard S."/>
        </authorList>
    </citation>
    <scope>NUCLEOTIDE SEQUENCE</scope>
    <source>
        <strain evidence="2">MPI-CAGE-AT-0016</strain>
    </source>
</reference>
<dbReference type="Proteomes" id="UP000813385">
    <property type="component" value="Unassembled WGS sequence"/>
</dbReference>
<dbReference type="Pfam" id="PF13738">
    <property type="entry name" value="Pyr_redox_3"/>
    <property type="match status" value="1"/>
</dbReference>
<gene>
    <name evidence="2" type="ORF">B0T11DRAFT_58751</name>
</gene>
<evidence type="ECO:0000313" key="2">
    <source>
        <dbReference type="EMBL" id="KAH7367899.1"/>
    </source>
</evidence>
<dbReference type="EMBL" id="JAGPXD010000002">
    <property type="protein sequence ID" value="KAH7367899.1"/>
    <property type="molecule type" value="Genomic_DNA"/>
</dbReference>
<dbReference type="GO" id="GO:0050660">
    <property type="term" value="F:flavin adenine dinucleotide binding"/>
    <property type="evidence" value="ECO:0007669"/>
    <property type="project" value="TreeGrafter"/>
</dbReference>
<evidence type="ECO:0000256" key="1">
    <source>
        <dbReference type="ARBA" id="ARBA00023002"/>
    </source>
</evidence>
<keyword evidence="2" id="KW-0503">Monooxygenase</keyword>
<protein>
    <submittedName>
        <fullName evidence="2">Flavin-containing monooxygenase</fullName>
    </submittedName>
</protein>
<keyword evidence="1" id="KW-0560">Oxidoreductase</keyword>